<keyword evidence="2" id="KW-0663">Pyridoxal phosphate</keyword>
<reference evidence="5 6" key="1">
    <citation type="journal article" date="2011" name="J. Bacteriol.">
        <title>Genome sequence of the verrucomicrobium Opitutus terrae PB90-1, an abundant inhabitant of rice paddy soil ecosystems.</title>
        <authorList>
            <person name="van Passel M.W."/>
            <person name="Kant R."/>
            <person name="Palva A."/>
            <person name="Copeland A."/>
            <person name="Lucas S."/>
            <person name="Lapidus A."/>
            <person name="Glavina del Rio T."/>
            <person name="Pitluck S."/>
            <person name="Goltsman E."/>
            <person name="Clum A."/>
            <person name="Sun H."/>
            <person name="Schmutz J."/>
            <person name="Larimer F.W."/>
            <person name="Land M.L."/>
            <person name="Hauser L."/>
            <person name="Kyrpides N."/>
            <person name="Mikhailova N."/>
            <person name="Richardson P.P."/>
            <person name="Janssen P.H."/>
            <person name="de Vos W.M."/>
            <person name="Smidt H."/>
        </authorList>
    </citation>
    <scope>NUCLEOTIDE SEQUENCE [LARGE SCALE GENOMIC DNA]</scope>
    <source>
        <strain evidence="6">DSM 11246 / JCM 15787 / PB90-1</strain>
    </source>
</reference>
<dbReference type="Pfam" id="PF00291">
    <property type="entry name" value="PALP"/>
    <property type="match status" value="1"/>
</dbReference>
<dbReference type="CDD" id="cd01562">
    <property type="entry name" value="Thr-dehyd"/>
    <property type="match status" value="1"/>
</dbReference>
<dbReference type="GO" id="GO:0009097">
    <property type="term" value="P:isoleucine biosynthetic process"/>
    <property type="evidence" value="ECO:0007669"/>
    <property type="project" value="TreeGrafter"/>
</dbReference>
<dbReference type="STRING" id="452637.Oter_0730"/>
<evidence type="ECO:0000313" key="5">
    <source>
        <dbReference type="EMBL" id="ACB74019.1"/>
    </source>
</evidence>
<dbReference type="PANTHER" id="PTHR48078:SF7">
    <property type="entry name" value="BLL6502 PROTEIN"/>
    <property type="match status" value="1"/>
</dbReference>
<name>B1ZUH6_OPITP</name>
<sequence>MPPLPSLAEIESAAALVRPVVPSTPQYSWPLLNARAGCEVWVKHENHAPLGAFKVRGGLVYFDRLRQREPALCGVIAATRGNHGQSVAFAAGRYGFSATIVVPRGNNPEKNSAMRALGAELVEHGEDFQAALEHARRLAAGRELHLVPSFHRDLVCGVAVSALDFLRQAPPLDAVYVPIGLGSGICAMIAARDALGWTTPIIGVAADRAPAVALSFAAGQIVTHPSTTLLADGLACSTPNAEAFPHILRGVAGVVRVTEEEIAAALRAAFSDTHNAIEGAAAAALAALLQEKDRRAGKRVGVVFTGGNIDSALLAQVLAAA</sequence>
<dbReference type="KEGG" id="ote:Oter_0730"/>
<gene>
    <name evidence="5" type="ordered locus">Oter_0730</name>
</gene>
<dbReference type="OrthoDB" id="9811476at2"/>
<dbReference type="PANTHER" id="PTHR48078">
    <property type="entry name" value="THREONINE DEHYDRATASE, MITOCHONDRIAL-RELATED"/>
    <property type="match status" value="1"/>
</dbReference>
<dbReference type="eggNOG" id="COG1171">
    <property type="taxonomic scope" value="Bacteria"/>
</dbReference>
<dbReference type="GO" id="GO:0004794">
    <property type="term" value="F:threonine deaminase activity"/>
    <property type="evidence" value="ECO:0007669"/>
    <property type="project" value="TreeGrafter"/>
</dbReference>
<keyword evidence="6" id="KW-1185">Reference proteome</keyword>
<dbReference type="Gene3D" id="3.40.50.1100">
    <property type="match status" value="2"/>
</dbReference>
<evidence type="ECO:0000313" key="6">
    <source>
        <dbReference type="Proteomes" id="UP000007013"/>
    </source>
</evidence>
<dbReference type="InterPro" id="IPR001926">
    <property type="entry name" value="TrpB-like_PALP"/>
</dbReference>
<proteinExistence type="predicted"/>
<evidence type="ECO:0000259" key="4">
    <source>
        <dbReference type="Pfam" id="PF00291"/>
    </source>
</evidence>
<dbReference type="NCBIfam" id="NF004771">
    <property type="entry name" value="PRK06110.1"/>
    <property type="match status" value="1"/>
</dbReference>
<dbReference type="AlphaFoldDB" id="B1ZUH6"/>
<organism evidence="5 6">
    <name type="scientific">Opitutus terrae (strain DSM 11246 / JCM 15787 / PB90-1)</name>
    <dbReference type="NCBI Taxonomy" id="452637"/>
    <lineage>
        <taxon>Bacteria</taxon>
        <taxon>Pseudomonadati</taxon>
        <taxon>Verrucomicrobiota</taxon>
        <taxon>Opitutia</taxon>
        <taxon>Opitutales</taxon>
        <taxon>Opitutaceae</taxon>
        <taxon>Opitutus</taxon>
    </lineage>
</organism>
<dbReference type="GO" id="GO:0003941">
    <property type="term" value="F:L-serine ammonia-lyase activity"/>
    <property type="evidence" value="ECO:0007669"/>
    <property type="project" value="TreeGrafter"/>
</dbReference>
<dbReference type="RefSeq" id="WP_012373557.1">
    <property type="nucleotide sequence ID" value="NC_010571.1"/>
</dbReference>
<dbReference type="GO" id="GO:0006567">
    <property type="term" value="P:L-threonine catabolic process"/>
    <property type="evidence" value="ECO:0007669"/>
    <property type="project" value="TreeGrafter"/>
</dbReference>
<dbReference type="Proteomes" id="UP000007013">
    <property type="component" value="Chromosome"/>
</dbReference>
<evidence type="ECO:0000256" key="1">
    <source>
        <dbReference type="ARBA" id="ARBA00001933"/>
    </source>
</evidence>
<protein>
    <submittedName>
        <fullName evidence="5">Pyridoxal-5'-phosphate-dependent protein beta subunit</fullName>
    </submittedName>
</protein>
<feature type="domain" description="Tryptophan synthase beta chain-like PALP" evidence="4">
    <location>
        <begin position="21"/>
        <end position="306"/>
    </location>
</feature>
<keyword evidence="3" id="KW-0456">Lyase</keyword>
<dbReference type="InterPro" id="IPR050147">
    <property type="entry name" value="Ser/Thr_Dehydratase"/>
</dbReference>
<evidence type="ECO:0000256" key="2">
    <source>
        <dbReference type="ARBA" id="ARBA00022898"/>
    </source>
</evidence>
<evidence type="ECO:0000256" key="3">
    <source>
        <dbReference type="ARBA" id="ARBA00023239"/>
    </source>
</evidence>
<comment type="cofactor">
    <cofactor evidence="1">
        <name>pyridoxal 5'-phosphate</name>
        <dbReference type="ChEBI" id="CHEBI:597326"/>
    </cofactor>
</comment>
<dbReference type="HOGENOM" id="CLU_021152_4_2_0"/>
<dbReference type="SUPFAM" id="SSF53686">
    <property type="entry name" value="Tryptophan synthase beta subunit-like PLP-dependent enzymes"/>
    <property type="match status" value="1"/>
</dbReference>
<accession>B1ZUH6</accession>
<dbReference type="EMBL" id="CP001032">
    <property type="protein sequence ID" value="ACB74019.1"/>
    <property type="molecule type" value="Genomic_DNA"/>
</dbReference>
<dbReference type="GO" id="GO:0006565">
    <property type="term" value="P:L-serine catabolic process"/>
    <property type="evidence" value="ECO:0007669"/>
    <property type="project" value="TreeGrafter"/>
</dbReference>
<dbReference type="InterPro" id="IPR036052">
    <property type="entry name" value="TrpB-like_PALP_sf"/>
</dbReference>